<feature type="disulfide bond" evidence="12">
    <location>
        <begin position="1091"/>
        <end position="1103"/>
    </location>
</feature>
<dbReference type="SMART" id="SM00135">
    <property type="entry name" value="LY"/>
    <property type="match status" value="9"/>
</dbReference>
<dbReference type="EMBL" id="MH428915">
    <property type="protein sequence ID" value="QDP42286.1"/>
    <property type="molecule type" value="mRNA"/>
</dbReference>
<dbReference type="PROSITE" id="PS01209">
    <property type="entry name" value="LDLRA_1"/>
    <property type="match status" value="8"/>
</dbReference>
<feature type="disulfide bond" evidence="12">
    <location>
        <begin position="1059"/>
        <end position="1077"/>
    </location>
</feature>
<dbReference type="PROSITE" id="PS01186">
    <property type="entry name" value="EGF_2"/>
    <property type="match status" value="2"/>
</dbReference>
<accession>A0A6B7JGU2</accession>
<evidence type="ECO:0000313" key="17">
    <source>
        <dbReference type="EMBL" id="QDP42286.1"/>
    </source>
</evidence>
<dbReference type="SUPFAM" id="SSF63825">
    <property type="entry name" value="YWTD domain"/>
    <property type="match status" value="3"/>
</dbReference>
<dbReference type="PANTHER" id="PTHR22722">
    <property type="entry name" value="LOW-DENSITY LIPOPROTEIN RECEPTOR-RELATED PROTEIN 2-RELATED"/>
    <property type="match status" value="1"/>
</dbReference>
<dbReference type="SUPFAM" id="SSF57196">
    <property type="entry name" value="EGF/Laminin"/>
    <property type="match status" value="1"/>
</dbReference>
<feature type="chain" id="PRO_5025452982" evidence="15">
    <location>
        <begin position="16"/>
        <end position="1642"/>
    </location>
</feature>
<evidence type="ECO:0000256" key="6">
    <source>
        <dbReference type="ARBA" id="ARBA00022737"/>
    </source>
</evidence>
<dbReference type="InterPro" id="IPR002172">
    <property type="entry name" value="LDrepeatLR_classA_rpt"/>
</dbReference>
<feature type="disulfide bond" evidence="12">
    <location>
        <begin position="981"/>
        <end position="999"/>
    </location>
</feature>
<dbReference type="Pfam" id="PF00058">
    <property type="entry name" value="Ldl_recept_b"/>
    <property type="match status" value="3"/>
</dbReference>
<feature type="disulfide bond" evidence="12">
    <location>
        <begin position="1013"/>
        <end position="1025"/>
    </location>
</feature>
<dbReference type="Pfam" id="PF00057">
    <property type="entry name" value="Ldl_recept_a"/>
    <property type="match status" value="12"/>
</dbReference>
<proteinExistence type="evidence at transcript level"/>
<keyword evidence="2" id="KW-0245">EGF-like domain</keyword>
<feature type="disulfide bond" evidence="12">
    <location>
        <begin position="112"/>
        <end position="124"/>
    </location>
</feature>
<dbReference type="Gene3D" id="2.10.25.10">
    <property type="entry name" value="Laminin"/>
    <property type="match status" value="4"/>
</dbReference>
<dbReference type="InterPro" id="IPR051221">
    <property type="entry name" value="LDLR-related"/>
</dbReference>
<keyword evidence="3" id="KW-0254">Endocytosis</keyword>
<keyword evidence="11" id="KW-0325">Glycoprotein</keyword>
<dbReference type="InterPro" id="IPR049883">
    <property type="entry name" value="NOTCH1_EGF-like"/>
</dbReference>
<feature type="disulfide bond" evidence="12">
    <location>
        <begin position="170"/>
        <end position="185"/>
    </location>
</feature>
<evidence type="ECO:0000256" key="14">
    <source>
        <dbReference type="SAM" id="Phobius"/>
    </source>
</evidence>
<feature type="repeat" description="LDL-receptor class B" evidence="13">
    <location>
        <begin position="357"/>
        <end position="401"/>
    </location>
</feature>
<evidence type="ECO:0000256" key="8">
    <source>
        <dbReference type="ARBA" id="ARBA00023136"/>
    </source>
</evidence>
<reference evidence="17" key="1">
    <citation type="submission" date="2018-06" db="EMBL/GenBank/DDBJ databases">
        <title>Identification of AhVgs and AhVgR genes and their regulation of reproduction in Agasicles hygrophila (Coleoptera: Chrysomelidae) female adults.</title>
        <authorList>
            <person name="Zhang H."/>
        </authorList>
    </citation>
    <scope>NUCLEOTIDE SEQUENCE</scope>
</reference>
<evidence type="ECO:0000256" key="5">
    <source>
        <dbReference type="ARBA" id="ARBA00022729"/>
    </source>
</evidence>
<evidence type="ECO:0000256" key="10">
    <source>
        <dbReference type="ARBA" id="ARBA00023170"/>
    </source>
</evidence>
<feature type="disulfide bond" evidence="12">
    <location>
        <begin position="86"/>
        <end position="101"/>
    </location>
</feature>
<evidence type="ECO:0000256" key="15">
    <source>
        <dbReference type="SAM" id="SignalP"/>
    </source>
</evidence>
<evidence type="ECO:0000256" key="12">
    <source>
        <dbReference type="PROSITE-ProRule" id="PRU00124"/>
    </source>
</evidence>
<dbReference type="Pfam" id="PF07645">
    <property type="entry name" value="EGF_CA"/>
    <property type="match status" value="1"/>
</dbReference>
<dbReference type="PROSITE" id="PS50068">
    <property type="entry name" value="LDLRA_2"/>
    <property type="match status" value="13"/>
</dbReference>
<name>A0A6B7JGU2_9CUCU</name>
<feature type="disulfide bond" evidence="12">
    <location>
        <begin position="1156"/>
        <end position="1171"/>
    </location>
</feature>
<feature type="disulfide bond" evidence="12">
    <location>
        <begin position="1098"/>
        <end position="1116"/>
    </location>
</feature>
<dbReference type="InterPro" id="IPR000742">
    <property type="entry name" value="EGF"/>
</dbReference>
<dbReference type="InterPro" id="IPR036055">
    <property type="entry name" value="LDL_receptor-like_sf"/>
</dbReference>
<feature type="repeat" description="LDL-receptor class B" evidence="13">
    <location>
        <begin position="489"/>
        <end position="531"/>
    </location>
</feature>
<comment type="caution">
    <text evidence="12">Lacks conserved residue(s) required for the propagation of feature annotation.</text>
</comment>
<dbReference type="Gene3D" id="2.120.10.30">
    <property type="entry name" value="TolB, C-terminal domain"/>
    <property type="match status" value="3"/>
</dbReference>
<protein>
    <submittedName>
        <fullName evidence="17">Vitellogenin Receptor</fullName>
    </submittedName>
</protein>
<feature type="disulfide bond" evidence="12">
    <location>
        <begin position="158"/>
        <end position="176"/>
    </location>
</feature>
<keyword evidence="6" id="KW-0677">Repeat</keyword>
<evidence type="ECO:0000256" key="7">
    <source>
        <dbReference type="ARBA" id="ARBA00022989"/>
    </source>
</evidence>
<keyword evidence="9 12" id="KW-1015">Disulfide bond</keyword>
<dbReference type="SMART" id="SM00181">
    <property type="entry name" value="EGF"/>
    <property type="match status" value="10"/>
</dbReference>
<dbReference type="GO" id="GO:0016324">
    <property type="term" value="C:apical plasma membrane"/>
    <property type="evidence" value="ECO:0007669"/>
    <property type="project" value="TreeGrafter"/>
</dbReference>
<dbReference type="CDD" id="cd00054">
    <property type="entry name" value="EGF_CA"/>
    <property type="match status" value="1"/>
</dbReference>
<dbReference type="InterPro" id="IPR011042">
    <property type="entry name" value="6-blade_b-propeller_TolB-like"/>
</dbReference>
<dbReference type="PROSITE" id="PS51120">
    <property type="entry name" value="LDLRB"/>
    <property type="match status" value="4"/>
</dbReference>
<evidence type="ECO:0000259" key="16">
    <source>
        <dbReference type="PROSITE" id="PS01186"/>
    </source>
</evidence>
<evidence type="ECO:0000256" key="2">
    <source>
        <dbReference type="ARBA" id="ARBA00022536"/>
    </source>
</evidence>
<keyword evidence="7 14" id="KW-1133">Transmembrane helix</keyword>
<dbReference type="GO" id="GO:0006898">
    <property type="term" value="P:receptor-mediated endocytosis"/>
    <property type="evidence" value="ECO:0007669"/>
    <property type="project" value="TreeGrafter"/>
</dbReference>
<feature type="disulfide bond" evidence="12">
    <location>
        <begin position="1071"/>
        <end position="1086"/>
    </location>
</feature>
<feature type="disulfide bond" evidence="12">
    <location>
        <begin position="1020"/>
        <end position="1038"/>
    </location>
</feature>
<feature type="signal peptide" evidence="15">
    <location>
        <begin position="1"/>
        <end position="15"/>
    </location>
</feature>
<dbReference type="InterPro" id="IPR001881">
    <property type="entry name" value="EGF-like_Ca-bd_dom"/>
</dbReference>
<dbReference type="GO" id="GO:0005509">
    <property type="term" value="F:calcium ion binding"/>
    <property type="evidence" value="ECO:0007669"/>
    <property type="project" value="InterPro"/>
</dbReference>
<dbReference type="PROSITE" id="PS01187">
    <property type="entry name" value="EGF_CA"/>
    <property type="match status" value="2"/>
</dbReference>
<feature type="repeat" description="LDL-receptor class B" evidence="13">
    <location>
        <begin position="445"/>
        <end position="488"/>
    </location>
</feature>
<feature type="domain" description="EGF-like" evidence="16">
    <location>
        <begin position="258"/>
        <end position="272"/>
    </location>
</feature>
<dbReference type="GO" id="GO:0042562">
    <property type="term" value="F:hormone binding"/>
    <property type="evidence" value="ECO:0007669"/>
    <property type="project" value="TreeGrafter"/>
</dbReference>
<evidence type="ECO:0000256" key="13">
    <source>
        <dbReference type="PROSITE-ProRule" id="PRU00461"/>
    </source>
</evidence>
<dbReference type="InterPro" id="IPR000033">
    <property type="entry name" value="LDLR_classB_rpt"/>
</dbReference>
<feature type="domain" description="EGF-like" evidence="16">
    <location>
        <begin position="912"/>
        <end position="927"/>
    </location>
</feature>
<dbReference type="InterPro" id="IPR009030">
    <property type="entry name" value="Growth_fac_rcpt_cys_sf"/>
</dbReference>
<keyword evidence="5 15" id="KW-0732">Signal</keyword>
<dbReference type="PRINTS" id="PR00261">
    <property type="entry name" value="LDLRECEPTOR"/>
</dbReference>
<keyword evidence="8 14" id="KW-0472">Membrane</keyword>
<comment type="subcellular location">
    <subcellularLocation>
        <location evidence="1">Membrane</location>
        <topology evidence="1">Single-pass type I membrane protein</topology>
    </subcellularLocation>
</comment>
<dbReference type="Pfam" id="PF14670">
    <property type="entry name" value="FXa_inhibition"/>
    <property type="match status" value="1"/>
</dbReference>
<keyword evidence="10 17" id="KW-0675">Receptor</keyword>
<organism evidence="17">
    <name type="scientific">Agasicles hygrophila</name>
    <dbReference type="NCBI Taxonomy" id="715812"/>
    <lineage>
        <taxon>Eukaryota</taxon>
        <taxon>Metazoa</taxon>
        <taxon>Ecdysozoa</taxon>
        <taxon>Arthropoda</taxon>
        <taxon>Hexapoda</taxon>
        <taxon>Insecta</taxon>
        <taxon>Pterygota</taxon>
        <taxon>Neoptera</taxon>
        <taxon>Endopterygota</taxon>
        <taxon>Coleoptera</taxon>
        <taxon>Polyphaga</taxon>
        <taxon>Cucujiformia</taxon>
        <taxon>Chrysomeloidea</taxon>
        <taxon>Chrysomelidae</taxon>
        <taxon>Galerucinae</taxon>
        <taxon>Alticini</taxon>
        <taxon>Agasicles</taxon>
    </lineage>
</organism>
<dbReference type="SUPFAM" id="SSF57184">
    <property type="entry name" value="Growth factor receptor domain"/>
    <property type="match status" value="1"/>
</dbReference>
<dbReference type="SUPFAM" id="SSF57424">
    <property type="entry name" value="LDL receptor-like module"/>
    <property type="match status" value="12"/>
</dbReference>
<dbReference type="SMART" id="SM00179">
    <property type="entry name" value="EGF_CA"/>
    <property type="match status" value="5"/>
</dbReference>
<feature type="disulfide bond" evidence="12">
    <location>
        <begin position="74"/>
        <end position="92"/>
    </location>
</feature>
<feature type="disulfide bond" evidence="12">
    <location>
        <begin position="27"/>
        <end position="39"/>
    </location>
</feature>
<evidence type="ECO:0000256" key="9">
    <source>
        <dbReference type="ARBA" id="ARBA00023157"/>
    </source>
</evidence>
<evidence type="ECO:0000256" key="3">
    <source>
        <dbReference type="ARBA" id="ARBA00022583"/>
    </source>
</evidence>
<feature type="disulfide bond" evidence="12">
    <location>
        <begin position="119"/>
        <end position="137"/>
    </location>
</feature>
<feature type="repeat" description="LDL-receptor class B" evidence="13">
    <location>
        <begin position="402"/>
        <end position="444"/>
    </location>
</feature>
<dbReference type="InterPro" id="IPR023415">
    <property type="entry name" value="LDLR_class-A_CS"/>
</dbReference>
<feature type="transmembrane region" description="Helical" evidence="14">
    <location>
        <begin position="1557"/>
        <end position="1578"/>
    </location>
</feature>
<dbReference type="SMART" id="SM00192">
    <property type="entry name" value="LDLa"/>
    <property type="match status" value="13"/>
</dbReference>
<keyword evidence="4 14" id="KW-0812">Transmembrane</keyword>
<gene>
    <name evidence="17" type="primary">VgR</name>
</gene>
<evidence type="ECO:0000256" key="1">
    <source>
        <dbReference type="ARBA" id="ARBA00004479"/>
    </source>
</evidence>
<dbReference type="Gene3D" id="4.10.400.10">
    <property type="entry name" value="Low-density Lipoprotein Receptor"/>
    <property type="match status" value="13"/>
</dbReference>
<dbReference type="GO" id="GO:0043235">
    <property type="term" value="C:receptor complex"/>
    <property type="evidence" value="ECO:0007669"/>
    <property type="project" value="TreeGrafter"/>
</dbReference>
<evidence type="ECO:0000256" key="11">
    <source>
        <dbReference type="ARBA" id="ARBA00023180"/>
    </source>
</evidence>
<feature type="disulfide bond" evidence="12">
    <location>
        <begin position="34"/>
        <end position="52"/>
    </location>
</feature>
<dbReference type="PANTHER" id="PTHR22722:SF14">
    <property type="entry name" value="MEGALIN, ISOFORM A"/>
    <property type="match status" value="1"/>
</dbReference>
<feature type="disulfide bond" evidence="12">
    <location>
        <begin position="46"/>
        <end position="61"/>
    </location>
</feature>
<feature type="disulfide bond" evidence="12">
    <location>
        <begin position="974"/>
        <end position="986"/>
    </location>
</feature>
<evidence type="ECO:0000256" key="4">
    <source>
        <dbReference type="ARBA" id="ARBA00022692"/>
    </source>
</evidence>
<dbReference type="Pfam" id="PF12662">
    <property type="entry name" value="cEGF"/>
    <property type="match status" value="1"/>
</dbReference>
<dbReference type="FunFam" id="2.10.25.10:FF:000009">
    <property type="entry name" value="Low-density lipoprotein receptor isoform 1"/>
    <property type="match status" value="2"/>
</dbReference>
<dbReference type="InterPro" id="IPR018097">
    <property type="entry name" value="EGF_Ca-bd_CS"/>
</dbReference>
<dbReference type="InterPro" id="IPR026823">
    <property type="entry name" value="cEGF"/>
</dbReference>
<sequence length="1642" mass="183322">MLVLLLLGVVTPSLGFSSEYFQNGINCTTGQYTCSNNKCIPMSLRCDDKDNCGDGSDEIDCDFYLCTKPKYFRCKNNKCISKYLLCDKDNDCGDFSDEENCEDFKLVVNSTCLEGHWRCTDKLCIPEDWVCNGHADCLDGSDETIGCSPKIECDGFRCKNMNCIVTEWICDGNDDCHDNSDEEDCENHVPIAECTLENRKFLCGNNKTCINLNKVCDEKFNCPDHSDEGLQCTLAKTECQNNHNCSHDCFPLPEGAKCLCPDGFLTMDGKNCEDINECNYYGICDQKCRNTAGSYECFCEEHYDLLPDKKTCKAHSGSGVIVFSTKNEIRAVTLDSQDYITVARKLKQAIGVAYDGQYFYWTEVFAGHESIVRTKEDGAELEAVITTGLGLPEDLVIDWLTGNIYFSDAEKKHIGVCNHEGTHCTILINKDIRNPRGLALNVEEGDMYWSDWGNPARISYSLMDGSEDKPFVSDNIHWPNGLALDYPNGRLYWTDAKKKTLESIRLDGSDRKVILGDIVKHPYSITVFENKLYWSDWTTHSIQSCNKFTGKDHHTLIEDNKDLIYGIQVYHSALHKRKENVCAKAGCSDICLLKGKSFKCACPENKILIDSQRSCLEAAPPQLLIAGYGHLLIHVQHQLLGKHDATTLSVTSNEIGSLAFDSLNNLLFISDIGTKEITILNMDTGETHTLDLPELGRVTAMDFDSSSNNLYMCDNHREVVEVVSMNNNERKILIQDTYGEKPFDIALVPEEGVMFVAFGEDIRGTSHIDRFFMDGSGRTHIIENNLVGPISLTYDHDLHRIFFADATTGIIESTSVDGDDRHHFRSLKGHPVSLVALKNDIFWINGYSRQLFWAETKSNSTINRKITLDIKDTPSHMSLTSITTKKPELNSCRINNNECSHICLKTGKSTTCACPVGWELTTDNRTCVQKTSCDSNQFLCPHSKTCIALSKRCDGQKDCDFGEDENQCESESSCPFGKYRCGDGECINASLVCDHKSDCKDQSDEQDCKDEQCAKTKNSCKNGECISHSLVCDGEVDCKDGSDEENWEDHVCAEDQFRCESGHCIPKTWVCDGDIDCPKDTSDETCVPDPCPPKFFKCTNHKCIDDKLLCDGVDDCGDYSDEKPQKCHRSSEHECTYDEFACPSDKSICLPPTAKCNGTSECPKHEDEDGCSDCAVNEFQCKYPKLAKCVPMSWLCDGTDDCGDNSDEETEMCSHKNVSVTDSPIVLPCDGFRCKNGKCLDNMTLVCNGAHDCYDGSDEGGQCSSSCEGLKNPCTHLCLRTPSGPSCVCKPGYKLMGDGKTCIDINECESSPPICSQICRNKDGGYSCDCFDDFQLKNDRLSCKAKGPPLVIYFILRNRQILELNPKTHTLRVVFETPIFNIAGLDATFSPRTIFFSNEENETIYKLDPTTSTMHYINEVSYKGGWPKTLFSNVTRVEGLQFLANSLYYLREDGYVVKCDLYGKSVCKIRFKLHSMASGFFVINQQSLQPTTANVCKGHSCSYMCVLARLGYQCLCHNGTKSLDSGACGTPGKTVNVFTVKSVSLEDSQAKRNKGPIAAAIVLPLIMVFIGFAFFYLIKKRPGKMSNMSVKFMNPLFGQSIEDEKPFLQPGQHEYANPMQRHEDEYAREASKALNSLHGNIC</sequence>
<feature type="disulfide bond" evidence="12">
    <location>
        <begin position="1052"/>
        <end position="1064"/>
    </location>
</feature>
<feature type="disulfide bond" evidence="12">
    <location>
        <begin position="993"/>
        <end position="1008"/>
    </location>
</feature>
<feature type="disulfide bond" evidence="12">
    <location>
        <begin position="953"/>
        <end position="968"/>
    </location>
</feature>
<dbReference type="FunFam" id="2.120.10.30:FF:000241">
    <property type="entry name" value="Low-density lipoprotein receptor-related protein 6"/>
    <property type="match status" value="1"/>
</dbReference>
<dbReference type="CDD" id="cd00112">
    <property type="entry name" value="LDLa"/>
    <property type="match status" value="11"/>
</dbReference>